<evidence type="ECO:0000313" key="3">
    <source>
        <dbReference type="EMBL" id="MFC5381395.1"/>
    </source>
</evidence>
<feature type="domain" description="DUF1254" evidence="2">
    <location>
        <begin position="29"/>
        <end position="98"/>
    </location>
</feature>
<dbReference type="InterPro" id="IPR010679">
    <property type="entry name" value="DUF1254"/>
</dbReference>
<dbReference type="RefSeq" id="WP_340269284.1">
    <property type="nucleotide sequence ID" value="NZ_JBBEOG010000004.1"/>
</dbReference>
<dbReference type="PANTHER" id="PTHR36509:SF2">
    <property type="entry name" value="BLL3101 PROTEIN"/>
    <property type="match status" value="1"/>
</dbReference>
<dbReference type="Pfam" id="PF06742">
    <property type="entry name" value="DUF1214"/>
    <property type="match status" value="1"/>
</dbReference>
<organism evidence="3 4">
    <name type="scientific">Aquipuribacter nitratireducens</name>
    <dbReference type="NCBI Taxonomy" id="650104"/>
    <lineage>
        <taxon>Bacteria</taxon>
        <taxon>Bacillati</taxon>
        <taxon>Actinomycetota</taxon>
        <taxon>Actinomycetes</taxon>
        <taxon>Micrococcales</taxon>
        <taxon>Intrasporangiaceae</taxon>
        <taxon>Aquipuribacter</taxon>
    </lineage>
</organism>
<gene>
    <name evidence="3" type="ORF">ACFPJ6_11375</name>
</gene>
<protein>
    <submittedName>
        <fullName evidence="3">DUF1214 domain-containing protein</fullName>
    </submittedName>
</protein>
<keyword evidence="4" id="KW-1185">Reference proteome</keyword>
<reference evidence="4" key="1">
    <citation type="journal article" date="2019" name="Int. J. Syst. Evol. Microbiol.">
        <title>The Global Catalogue of Microorganisms (GCM) 10K type strain sequencing project: providing services to taxonomists for standard genome sequencing and annotation.</title>
        <authorList>
            <consortium name="The Broad Institute Genomics Platform"/>
            <consortium name="The Broad Institute Genome Sequencing Center for Infectious Disease"/>
            <person name="Wu L."/>
            <person name="Ma J."/>
        </authorList>
    </citation>
    <scope>NUCLEOTIDE SEQUENCE [LARGE SCALE GENOMIC DNA]</scope>
    <source>
        <strain evidence="4">CCUG 43114</strain>
    </source>
</reference>
<dbReference type="PANTHER" id="PTHR36509">
    <property type="entry name" value="BLL3101 PROTEIN"/>
    <property type="match status" value="1"/>
</dbReference>
<evidence type="ECO:0000259" key="1">
    <source>
        <dbReference type="Pfam" id="PF06742"/>
    </source>
</evidence>
<accession>A0ABW0GNX3</accession>
<dbReference type="InterPro" id="IPR010621">
    <property type="entry name" value="DUF1214"/>
</dbReference>
<dbReference type="SUPFAM" id="SSF160935">
    <property type="entry name" value="VPA0735-like"/>
    <property type="match status" value="1"/>
</dbReference>
<dbReference type="Pfam" id="PF06863">
    <property type="entry name" value="DUF1254"/>
    <property type="match status" value="1"/>
</dbReference>
<dbReference type="Gene3D" id="2.60.120.1600">
    <property type="match status" value="1"/>
</dbReference>
<proteinExistence type="predicted"/>
<dbReference type="EMBL" id="JBHSLD010000009">
    <property type="protein sequence ID" value="MFC5381395.1"/>
    <property type="molecule type" value="Genomic_DNA"/>
</dbReference>
<dbReference type="Proteomes" id="UP001596122">
    <property type="component" value="Unassembled WGS sequence"/>
</dbReference>
<comment type="caution">
    <text evidence="3">The sequence shown here is derived from an EMBL/GenBank/DDBJ whole genome shotgun (WGS) entry which is preliminary data.</text>
</comment>
<evidence type="ECO:0000313" key="4">
    <source>
        <dbReference type="Proteomes" id="UP001596122"/>
    </source>
</evidence>
<sequence length="323" mass="34850">MAAPVNVDSFVRAETARMLSDIQTSAGGVNRFRHNREPASVHEQTVIRLNRDTLYSFAVVDVSRGASVTLPDAGERYLSAMVVDEDHFVTAIHHAPGRHDLGAGRSDDAGGSHVLVAVRVLVDAADPADLARVAALQDELVLTAGSAVPFSAPDTDPESLDDTRDALLRLASRLVSFDRMFGRRDQVEPVRHLIGTAAGWGGLPTTEAAYAGLDPRLPPGRYDMTFTDVPVDAFWSVSVYDASGYFAPNASGRYSVNSVMGDKDGDGSVTVRFLPADVEPELPNAIPVPEGWNILVRLYRPRREVLDGTWTLPPLVPAEPDGR</sequence>
<name>A0ABW0GNX3_9MICO</name>
<evidence type="ECO:0000259" key="2">
    <source>
        <dbReference type="Pfam" id="PF06863"/>
    </source>
</evidence>
<feature type="domain" description="DUF1214" evidence="1">
    <location>
        <begin position="221"/>
        <end position="302"/>
    </location>
</feature>